<dbReference type="Pfam" id="PF00854">
    <property type="entry name" value="PTR2"/>
    <property type="match status" value="1"/>
</dbReference>
<comment type="caution">
    <text evidence="8">The sequence shown here is derived from an EMBL/GenBank/DDBJ whole genome shotgun (WGS) entry which is preliminary data.</text>
</comment>
<name>A0A811KAT0_9BILA</name>
<organism evidence="8 9">
    <name type="scientific">Bursaphelenchus okinawaensis</name>
    <dbReference type="NCBI Taxonomy" id="465554"/>
    <lineage>
        <taxon>Eukaryota</taxon>
        <taxon>Metazoa</taxon>
        <taxon>Ecdysozoa</taxon>
        <taxon>Nematoda</taxon>
        <taxon>Chromadorea</taxon>
        <taxon>Rhabditida</taxon>
        <taxon>Tylenchina</taxon>
        <taxon>Tylenchomorpha</taxon>
        <taxon>Aphelenchoidea</taxon>
        <taxon>Aphelenchoididae</taxon>
        <taxon>Bursaphelenchus</taxon>
    </lineage>
</organism>
<sequence>MYGSAKLLSISVWNSGCSHVNIDCTTADCLKIQRKTQNPTVCVKKTFIEDVKALVKVVVIFLPLPVYWALNDQQGSVFIIQALQMDCRLWDNVLLLPDQMLLVNALMVLAFIPILTLIVYPLVSKIVKVTPLRKMSVGGLVAASAFIVSAFVQLEINKSLAPQPPPGYSYITVINTSNCSYSVTSDNKTITILEGSSVEKYEDMFIQKQGFDVFYFKPNEDCINSIPEKVTFNVTFDYGYLHISENGVFMAETRTDKPMSGNGGHFVGVIVATDTNMYQDGIALCRVDEDSANDDLHSCNYDNPNDFYYSTQYYDEDEKNDVEDVYDYHTTTSNDKKAVVFKNKDIKPGSWRLYYLNGNPKTSTKNLTVKYTGYQYTQYRQGGVFIVSLTGEHTNPNIMLHQTVPNNGVSLLWQIPQLTIISIAEVLISVTGWEFAYNEALLL</sequence>
<gene>
    <name evidence="8" type="ORF">BOKJ2_LOCUS4291</name>
</gene>
<dbReference type="GO" id="GO:0015833">
    <property type="term" value="P:peptide transport"/>
    <property type="evidence" value="ECO:0007669"/>
    <property type="project" value="UniProtKB-KW"/>
</dbReference>
<evidence type="ECO:0000256" key="7">
    <source>
        <dbReference type="SAM" id="Phobius"/>
    </source>
</evidence>
<comment type="subcellular location">
    <subcellularLocation>
        <location evidence="1">Membrane</location>
        <topology evidence="1">Multi-pass membrane protein</topology>
    </subcellularLocation>
</comment>
<proteinExistence type="inferred from homology"/>
<evidence type="ECO:0000256" key="6">
    <source>
        <dbReference type="ARBA" id="ARBA00023136"/>
    </source>
</evidence>
<dbReference type="Gene3D" id="1.20.1250.20">
    <property type="entry name" value="MFS general substrate transporter like domains"/>
    <property type="match status" value="2"/>
</dbReference>
<feature type="transmembrane region" description="Helical" evidence="7">
    <location>
        <begin position="53"/>
        <end position="70"/>
    </location>
</feature>
<keyword evidence="4" id="KW-0571">Peptide transport</keyword>
<dbReference type="EMBL" id="CAJFCW020000002">
    <property type="protein sequence ID" value="CAG9096293.1"/>
    <property type="molecule type" value="Genomic_DNA"/>
</dbReference>
<evidence type="ECO:0000256" key="1">
    <source>
        <dbReference type="ARBA" id="ARBA00004141"/>
    </source>
</evidence>
<protein>
    <submittedName>
        <fullName evidence="8">Uncharacterized protein</fullName>
    </submittedName>
</protein>
<dbReference type="InterPro" id="IPR036259">
    <property type="entry name" value="MFS_trans_sf"/>
</dbReference>
<keyword evidence="4" id="KW-0653">Protein transport</keyword>
<keyword evidence="5 7" id="KW-1133">Transmembrane helix</keyword>
<dbReference type="OrthoDB" id="205993at2759"/>
<accession>A0A811KAT0</accession>
<dbReference type="Proteomes" id="UP000614601">
    <property type="component" value="Unassembled WGS sequence"/>
</dbReference>
<feature type="transmembrane region" description="Helical" evidence="7">
    <location>
        <begin position="101"/>
        <end position="123"/>
    </location>
</feature>
<evidence type="ECO:0000256" key="4">
    <source>
        <dbReference type="ARBA" id="ARBA00022856"/>
    </source>
</evidence>
<keyword evidence="3 7" id="KW-0812">Transmembrane</keyword>
<keyword evidence="4" id="KW-0813">Transport</keyword>
<evidence type="ECO:0000256" key="2">
    <source>
        <dbReference type="ARBA" id="ARBA00005982"/>
    </source>
</evidence>
<evidence type="ECO:0000313" key="8">
    <source>
        <dbReference type="EMBL" id="CAD5212490.1"/>
    </source>
</evidence>
<dbReference type="InterPro" id="IPR000109">
    <property type="entry name" value="POT_fam"/>
</dbReference>
<dbReference type="GO" id="GO:0016020">
    <property type="term" value="C:membrane"/>
    <property type="evidence" value="ECO:0007669"/>
    <property type="project" value="UniProtKB-SubCell"/>
</dbReference>
<keyword evidence="9" id="KW-1185">Reference proteome</keyword>
<evidence type="ECO:0000256" key="3">
    <source>
        <dbReference type="ARBA" id="ARBA00022692"/>
    </source>
</evidence>
<dbReference type="GO" id="GO:0022857">
    <property type="term" value="F:transmembrane transporter activity"/>
    <property type="evidence" value="ECO:0007669"/>
    <property type="project" value="InterPro"/>
</dbReference>
<dbReference type="EMBL" id="CAJFDH010000002">
    <property type="protein sequence ID" value="CAD5212490.1"/>
    <property type="molecule type" value="Genomic_DNA"/>
</dbReference>
<dbReference type="AlphaFoldDB" id="A0A811KAT0"/>
<keyword evidence="6 7" id="KW-0472">Membrane</keyword>
<feature type="transmembrane region" description="Helical" evidence="7">
    <location>
        <begin position="135"/>
        <end position="154"/>
    </location>
</feature>
<comment type="similarity">
    <text evidence="2">Belongs to the major facilitator superfamily. Proton-dependent oligopeptide transporter (POT/PTR) (TC 2.A.17) family.</text>
</comment>
<evidence type="ECO:0000256" key="5">
    <source>
        <dbReference type="ARBA" id="ARBA00022989"/>
    </source>
</evidence>
<evidence type="ECO:0000313" key="9">
    <source>
        <dbReference type="Proteomes" id="UP000614601"/>
    </source>
</evidence>
<dbReference type="Proteomes" id="UP000783686">
    <property type="component" value="Unassembled WGS sequence"/>
</dbReference>
<reference evidence="8" key="1">
    <citation type="submission" date="2020-09" db="EMBL/GenBank/DDBJ databases">
        <authorList>
            <person name="Kikuchi T."/>
        </authorList>
    </citation>
    <scope>NUCLEOTIDE SEQUENCE</scope>
    <source>
        <strain evidence="8">SH1</strain>
    </source>
</reference>
<dbReference type="PANTHER" id="PTHR11654">
    <property type="entry name" value="OLIGOPEPTIDE TRANSPORTER-RELATED"/>
    <property type="match status" value="1"/>
</dbReference>